<dbReference type="Proteomes" id="UP000735302">
    <property type="component" value="Unassembled WGS sequence"/>
</dbReference>
<reference evidence="3 4" key="1">
    <citation type="journal article" date="2021" name="Elife">
        <title>Chloroplast acquisition without the gene transfer in kleptoplastic sea slugs, Plakobranchus ocellatus.</title>
        <authorList>
            <person name="Maeda T."/>
            <person name="Takahashi S."/>
            <person name="Yoshida T."/>
            <person name="Shimamura S."/>
            <person name="Takaki Y."/>
            <person name="Nagai Y."/>
            <person name="Toyoda A."/>
            <person name="Suzuki Y."/>
            <person name="Arimoto A."/>
            <person name="Ishii H."/>
            <person name="Satoh N."/>
            <person name="Nishiyama T."/>
            <person name="Hasebe M."/>
            <person name="Maruyama T."/>
            <person name="Minagawa J."/>
            <person name="Obokata J."/>
            <person name="Shigenobu S."/>
        </authorList>
    </citation>
    <scope>NUCLEOTIDE SEQUENCE [LARGE SCALE GENOMIC DNA]</scope>
</reference>
<keyword evidence="4" id="KW-1185">Reference proteome</keyword>
<dbReference type="Pfam" id="PF00564">
    <property type="entry name" value="PB1"/>
    <property type="match status" value="1"/>
</dbReference>
<feature type="domain" description="PB1" evidence="2">
    <location>
        <begin position="63"/>
        <end position="144"/>
    </location>
</feature>
<dbReference type="SMART" id="SM00666">
    <property type="entry name" value="PB1"/>
    <property type="match status" value="1"/>
</dbReference>
<comment type="caution">
    <text evidence="3">The sequence shown here is derived from an EMBL/GenBank/DDBJ whole genome shotgun (WGS) entry which is preliminary data.</text>
</comment>
<evidence type="ECO:0000256" key="1">
    <source>
        <dbReference type="SAM" id="MobiDB-lite"/>
    </source>
</evidence>
<feature type="compositionally biased region" description="Pro residues" evidence="1">
    <location>
        <begin position="185"/>
        <end position="199"/>
    </location>
</feature>
<keyword evidence="3" id="KW-0418">Kinase</keyword>
<evidence type="ECO:0000259" key="2">
    <source>
        <dbReference type="SMART" id="SM00666"/>
    </source>
</evidence>
<feature type="non-terminal residue" evidence="3">
    <location>
        <position position="258"/>
    </location>
</feature>
<gene>
    <name evidence="3" type="ORF">PoB_003967100</name>
</gene>
<dbReference type="InterPro" id="IPR000270">
    <property type="entry name" value="PB1_dom"/>
</dbReference>
<accession>A0AAV4APR9</accession>
<keyword evidence="3" id="KW-0808">Transferase</keyword>
<evidence type="ECO:0000313" key="3">
    <source>
        <dbReference type="EMBL" id="GFO13166.1"/>
    </source>
</evidence>
<organism evidence="3 4">
    <name type="scientific">Plakobranchus ocellatus</name>
    <dbReference type="NCBI Taxonomy" id="259542"/>
    <lineage>
        <taxon>Eukaryota</taxon>
        <taxon>Metazoa</taxon>
        <taxon>Spiralia</taxon>
        <taxon>Lophotrochozoa</taxon>
        <taxon>Mollusca</taxon>
        <taxon>Gastropoda</taxon>
        <taxon>Heterobranchia</taxon>
        <taxon>Euthyneura</taxon>
        <taxon>Panpulmonata</taxon>
        <taxon>Sacoglossa</taxon>
        <taxon>Placobranchoidea</taxon>
        <taxon>Plakobranchidae</taxon>
        <taxon>Plakobranchus</taxon>
    </lineage>
</organism>
<dbReference type="Gene3D" id="3.10.20.90">
    <property type="entry name" value="Phosphatidylinositol 3-kinase Catalytic Subunit, Chain A, domain 1"/>
    <property type="match status" value="1"/>
</dbReference>
<feature type="region of interest" description="Disordered" evidence="1">
    <location>
        <begin position="175"/>
        <end position="258"/>
    </location>
</feature>
<name>A0AAV4APR9_9GAST</name>
<dbReference type="AlphaFoldDB" id="A0AAV4APR9"/>
<protein>
    <submittedName>
        <fullName evidence="3">Mitogen-activated protein kinase kinase kinase 3</fullName>
    </submittedName>
</protein>
<dbReference type="EMBL" id="BLXT01004479">
    <property type="protein sequence ID" value="GFO13166.1"/>
    <property type="molecule type" value="Genomic_DNA"/>
</dbReference>
<feature type="compositionally biased region" description="Low complexity" evidence="1">
    <location>
        <begin position="244"/>
        <end position="258"/>
    </location>
</feature>
<proteinExistence type="predicted"/>
<dbReference type="GO" id="GO:0016301">
    <property type="term" value="F:kinase activity"/>
    <property type="evidence" value="ECO:0007669"/>
    <property type="project" value="UniProtKB-KW"/>
</dbReference>
<sequence length="258" mass="27931">MEQIGLVYISFRWRLNDSIVGGDENDSLSDVVASIQKNLEKGLKMGNKRARQVALHNLQKRSELKVKCEFGGEKRVLSVPRPVVYSDLVRRLQEMYQMLINVFYTQCNGEIYIPMRSQQDLDAAVQLVDQNEHLTSLRLYLTPALSSSGGGAGGGEAAGGSSVAGYGGGHGGYHHQNSGYYSKGSPPPVRQSPSPPPGSLPAKDTYLGKGSPHSPLEGEGIFIPEPPTADQDGDLYRHRREGSMSDSVSSMDSSYVSG</sequence>
<dbReference type="SUPFAM" id="SSF54277">
    <property type="entry name" value="CAD &amp; PB1 domains"/>
    <property type="match status" value="1"/>
</dbReference>
<evidence type="ECO:0000313" key="4">
    <source>
        <dbReference type="Proteomes" id="UP000735302"/>
    </source>
</evidence>